<dbReference type="RefSeq" id="XP_001746276.1">
    <property type="nucleotide sequence ID" value="XM_001746224.1"/>
</dbReference>
<keyword evidence="2" id="KW-0472">Membrane</keyword>
<dbReference type="GeneID" id="5891476"/>
<feature type="compositionally biased region" description="Basic and acidic residues" evidence="1">
    <location>
        <begin position="255"/>
        <end position="265"/>
    </location>
</feature>
<feature type="transmembrane region" description="Helical" evidence="2">
    <location>
        <begin position="223"/>
        <end position="240"/>
    </location>
</feature>
<gene>
    <name evidence="3" type="ORF">MONBRDRAFT_25838</name>
</gene>
<reference evidence="3 4" key="1">
    <citation type="journal article" date="2008" name="Nature">
        <title>The genome of the choanoflagellate Monosiga brevicollis and the origin of metazoans.</title>
        <authorList>
            <consortium name="JGI Sequencing"/>
            <person name="King N."/>
            <person name="Westbrook M.J."/>
            <person name="Young S.L."/>
            <person name="Kuo A."/>
            <person name="Abedin M."/>
            <person name="Chapman J."/>
            <person name="Fairclough S."/>
            <person name="Hellsten U."/>
            <person name="Isogai Y."/>
            <person name="Letunic I."/>
            <person name="Marr M."/>
            <person name="Pincus D."/>
            <person name="Putnam N."/>
            <person name="Rokas A."/>
            <person name="Wright K.J."/>
            <person name="Zuzow R."/>
            <person name="Dirks W."/>
            <person name="Good M."/>
            <person name="Goodstein D."/>
            <person name="Lemons D."/>
            <person name="Li W."/>
            <person name="Lyons J.B."/>
            <person name="Morris A."/>
            <person name="Nichols S."/>
            <person name="Richter D.J."/>
            <person name="Salamov A."/>
            <person name="Bork P."/>
            <person name="Lim W.A."/>
            <person name="Manning G."/>
            <person name="Miller W.T."/>
            <person name="McGinnis W."/>
            <person name="Shapiro H."/>
            <person name="Tjian R."/>
            <person name="Grigoriev I.V."/>
            <person name="Rokhsar D."/>
        </authorList>
    </citation>
    <scope>NUCLEOTIDE SEQUENCE [LARGE SCALE GENOMIC DNA]</scope>
    <source>
        <strain evidence="4">MX1 / ATCC 50154</strain>
    </source>
</reference>
<keyword evidence="2" id="KW-0812">Transmembrane</keyword>
<feature type="transmembrane region" description="Helical" evidence="2">
    <location>
        <begin position="50"/>
        <end position="70"/>
    </location>
</feature>
<proteinExistence type="predicted"/>
<name>A9V0L1_MONBE</name>
<evidence type="ECO:0000313" key="4">
    <source>
        <dbReference type="Proteomes" id="UP000001357"/>
    </source>
</evidence>
<sequence>MRKTSPAQLPLYPRSVVAADLEQLVKRRSELGSDYLLAMFYTANDPHAPLALMTFGVIQAIFSNVHFAWVPVTHMEGSYFQFHLSALPAAVLMNATRIIHVYEERMHVGPMYEKLIEVLGEESIDDGVRPVVLTKAPAIASSFQELYHQFVNASYAALNIEFNQEAAEMRSLSDTFNALGLLVALRDGRLADAVHLAEVRLHAQELEKYAAAGNAMLPPLDPIWVWVATALLPLAGLLSLRPMQRLLARDEAAAADRDHGHHDNVEDVAAPAAEMN</sequence>
<organism evidence="3 4">
    <name type="scientific">Monosiga brevicollis</name>
    <name type="common">Choanoflagellate</name>
    <dbReference type="NCBI Taxonomy" id="81824"/>
    <lineage>
        <taxon>Eukaryota</taxon>
        <taxon>Choanoflagellata</taxon>
        <taxon>Craspedida</taxon>
        <taxon>Salpingoecidae</taxon>
        <taxon>Monosiga</taxon>
    </lineage>
</organism>
<evidence type="ECO:0000256" key="2">
    <source>
        <dbReference type="SAM" id="Phobius"/>
    </source>
</evidence>
<evidence type="ECO:0000256" key="1">
    <source>
        <dbReference type="SAM" id="MobiDB-lite"/>
    </source>
</evidence>
<dbReference type="KEGG" id="mbr:MONBRDRAFT_25838"/>
<protein>
    <submittedName>
        <fullName evidence="3">Uncharacterized protein</fullName>
    </submittedName>
</protein>
<dbReference type="InParanoid" id="A9V0L1"/>
<keyword evidence="2" id="KW-1133">Transmembrane helix</keyword>
<feature type="region of interest" description="Disordered" evidence="1">
    <location>
        <begin position="255"/>
        <end position="276"/>
    </location>
</feature>
<dbReference type="AlphaFoldDB" id="A9V0L1"/>
<dbReference type="EMBL" id="CH991552">
    <property type="protein sequence ID" value="EDQ89171.1"/>
    <property type="molecule type" value="Genomic_DNA"/>
</dbReference>
<keyword evidence="4" id="KW-1185">Reference proteome</keyword>
<dbReference type="Proteomes" id="UP000001357">
    <property type="component" value="Unassembled WGS sequence"/>
</dbReference>
<accession>A9V0L1</accession>
<evidence type="ECO:0000313" key="3">
    <source>
        <dbReference type="EMBL" id="EDQ89171.1"/>
    </source>
</evidence>